<dbReference type="InterPro" id="IPR029069">
    <property type="entry name" value="HotDog_dom_sf"/>
</dbReference>
<dbReference type="AlphaFoldDB" id="A0A2T5P8J1"/>
<evidence type="ECO:0000259" key="2">
    <source>
        <dbReference type="Pfam" id="PF20789"/>
    </source>
</evidence>
<feature type="domain" description="Acyl-CoA thioesterase-like N-terminal HotDog" evidence="1">
    <location>
        <begin position="28"/>
        <end position="108"/>
    </location>
</feature>
<proteinExistence type="predicted"/>
<dbReference type="SUPFAM" id="SSF54637">
    <property type="entry name" value="Thioesterase/thiol ester dehydrase-isomerase"/>
    <property type="match status" value="2"/>
</dbReference>
<sequence length="270" mass="29521">MSTSPHPLDQAIQLHAQGEDLYQGRLTPAYANMVGPFGGAIAAVVLNAVLQHPQRLGEPVALTVNFAGPIADADFEIRARPARTNRSTQHWSIELIQAGETAILASAMTAERRETWSDQELACPDVAPASEVPITPVSGFTPWVDNYEMRFIDGMLTFRPADARDDSQSRLWIRDQPPRALDFLSLTALADVFFPRVFLRRQQPCPAGTVSMTLYFHAGSAELAACGTEPLLACARAQVLHNGFADQTAELWSADGRLLASSQQLVYYKA</sequence>
<organism evidence="3 4">
    <name type="scientific">Pseudomonas mangrovi</name>
    <dbReference type="NCBI Taxonomy" id="2161748"/>
    <lineage>
        <taxon>Bacteria</taxon>
        <taxon>Pseudomonadati</taxon>
        <taxon>Pseudomonadota</taxon>
        <taxon>Gammaproteobacteria</taxon>
        <taxon>Pseudomonadales</taxon>
        <taxon>Pseudomonadaceae</taxon>
        <taxon>Pseudomonas</taxon>
    </lineage>
</organism>
<dbReference type="RefSeq" id="WP_108107493.1">
    <property type="nucleotide sequence ID" value="NZ_QASN01000019.1"/>
</dbReference>
<evidence type="ECO:0000313" key="4">
    <source>
        <dbReference type="Proteomes" id="UP000244064"/>
    </source>
</evidence>
<reference evidence="3 4" key="1">
    <citation type="submission" date="2018-04" db="EMBL/GenBank/DDBJ databases">
        <title>Pseudomonas sp. nov., isolated from mangrove soil.</title>
        <authorList>
            <person name="Chen C."/>
        </authorList>
    </citation>
    <scope>NUCLEOTIDE SEQUENCE [LARGE SCALE GENOMIC DNA]</scope>
    <source>
        <strain evidence="3 4">TC-11</strain>
    </source>
</reference>
<accession>A0A2T5P8J1</accession>
<evidence type="ECO:0000259" key="1">
    <source>
        <dbReference type="Pfam" id="PF13622"/>
    </source>
</evidence>
<dbReference type="PANTHER" id="PTHR38110:SF1">
    <property type="entry name" value="THIOESTERASE DOMAIN-CONTAINING PROTEIN"/>
    <property type="match status" value="1"/>
</dbReference>
<dbReference type="Pfam" id="PF13622">
    <property type="entry name" value="4HBT_3"/>
    <property type="match status" value="1"/>
</dbReference>
<dbReference type="InterPro" id="IPR049450">
    <property type="entry name" value="ACOT8-like_C"/>
</dbReference>
<dbReference type="EMBL" id="QASN01000019">
    <property type="protein sequence ID" value="PTU74059.1"/>
    <property type="molecule type" value="Genomic_DNA"/>
</dbReference>
<dbReference type="Pfam" id="PF20789">
    <property type="entry name" value="4HBT_3C"/>
    <property type="match status" value="1"/>
</dbReference>
<gene>
    <name evidence="3" type="ORF">DBO85_11920</name>
</gene>
<name>A0A2T5P8J1_9PSED</name>
<dbReference type="Gene3D" id="2.40.160.210">
    <property type="entry name" value="Acyl-CoA thioesterase, double hotdog domain"/>
    <property type="match status" value="1"/>
</dbReference>
<dbReference type="InterPro" id="IPR042171">
    <property type="entry name" value="Acyl-CoA_hotdog"/>
</dbReference>
<dbReference type="OrthoDB" id="4370297at2"/>
<dbReference type="InterPro" id="IPR049449">
    <property type="entry name" value="TesB_ACOT8-like_N"/>
</dbReference>
<dbReference type="InterPro" id="IPR052389">
    <property type="entry name" value="Sec_Metab_Biosynth-Assoc"/>
</dbReference>
<keyword evidence="4" id="KW-1185">Reference proteome</keyword>
<dbReference type="PANTHER" id="PTHR38110">
    <property type="entry name" value="CHROMOSOME 23, WHOLE GENOME SHOTGUN SEQUENCE"/>
    <property type="match status" value="1"/>
</dbReference>
<comment type="caution">
    <text evidence="3">The sequence shown here is derived from an EMBL/GenBank/DDBJ whole genome shotgun (WGS) entry which is preliminary data.</text>
</comment>
<evidence type="ECO:0000313" key="3">
    <source>
        <dbReference type="EMBL" id="PTU74059.1"/>
    </source>
</evidence>
<dbReference type="Proteomes" id="UP000244064">
    <property type="component" value="Unassembled WGS sequence"/>
</dbReference>
<protein>
    <submittedName>
        <fullName evidence="3">Acyl-CoA thioesterase</fullName>
    </submittedName>
</protein>
<feature type="domain" description="Acyl-CoA thioesterase-like C-terminal" evidence="2">
    <location>
        <begin position="137"/>
        <end position="267"/>
    </location>
</feature>